<dbReference type="RefSeq" id="WP_274267010.1">
    <property type="nucleotide sequence ID" value="NZ_CP117880.1"/>
</dbReference>
<keyword evidence="10" id="KW-1185">Reference proteome</keyword>
<gene>
    <name evidence="9" type="ORF">PQ465_18520</name>
</gene>
<comment type="subcellular location">
    <subcellularLocation>
        <location evidence="1">Cell outer membrane</location>
    </subcellularLocation>
</comment>
<keyword evidence="5" id="KW-0998">Cell outer membrane</keyword>
<evidence type="ECO:0000259" key="7">
    <source>
        <dbReference type="Pfam" id="PF07980"/>
    </source>
</evidence>
<evidence type="ECO:0000256" key="2">
    <source>
        <dbReference type="ARBA" id="ARBA00006275"/>
    </source>
</evidence>
<evidence type="ECO:0000256" key="5">
    <source>
        <dbReference type="ARBA" id="ARBA00023237"/>
    </source>
</evidence>
<dbReference type="InterPro" id="IPR011990">
    <property type="entry name" value="TPR-like_helical_dom_sf"/>
</dbReference>
<keyword evidence="4" id="KW-0472">Membrane</keyword>
<dbReference type="EMBL" id="CP117880">
    <property type="protein sequence ID" value="WDF68277.1"/>
    <property type="molecule type" value="Genomic_DNA"/>
</dbReference>
<dbReference type="InterPro" id="IPR012944">
    <property type="entry name" value="SusD_RagB_dom"/>
</dbReference>
<feature type="domain" description="SusD-like N-terminal" evidence="8">
    <location>
        <begin position="38"/>
        <end position="224"/>
    </location>
</feature>
<dbReference type="InterPro" id="IPR033985">
    <property type="entry name" value="SusD-like_N"/>
</dbReference>
<keyword evidence="3 6" id="KW-0732">Signal</keyword>
<comment type="similarity">
    <text evidence="2">Belongs to the SusD family.</text>
</comment>
<proteinExistence type="inferred from homology"/>
<dbReference type="Pfam" id="PF14322">
    <property type="entry name" value="SusD-like_3"/>
    <property type="match status" value="1"/>
</dbReference>
<evidence type="ECO:0000259" key="8">
    <source>
        <dbReference type="Pfam" id="PF14322"/>
    </source>
</evidence>
<evidence type="ECO:0000313" key="10">
    <source>
        <dbReference type="Proteomes" id="UP001221558"/>
    </source>
</evidence>
<evidence type="ECO:0000313" key="9">
    <source>
        <dbReference type="EMBL" id="WDF68277.1"/>
    </source>
</evidence>
<feature type="signal peptide" evidence="6">
    <location>
        <begin position="1"/>
        <end position="25"/>
    </location>
</feature>
<dbReference type="Pfam" id="PF07980">
    <property type="entry name" value="SusD_RagB"/>
    <property type="match status" value="1"/>
</dbReference>
<dbReference type="SUPFAM" id="SSF48452">
    <property type="entry name" value="TPR-like"/>
    <property type="match status" value="1"/>
</dbReference>
<protein>
    <submittedName>
        <fullName evidence="9">RagB/SusD family nutrient uptake outer membrane protein</fullName>
    </submittedName>
</protein>
<reference evidence="9 10" key="1">
    <citation type="submission" date="2023-02" db="EMBL/GenBank/DDBJ databases">
        <title>Genome sequence of Sphingobacterium sp. KACC 22765.</title>
        <authorList>
            <person name="Kim S."/>
            <person name="Heo J."/>
            <person name="Kwon S.-W."/>
        </authorList>
    </citation>
    <scope>NUCLEOTIDE SEQUENCE [LARGE SCALE GENOMIC DNA]</scope>
    <source>
        <strain evidence="9 10">KACC 22765</strain>
    </source>
</reference>
<feature type="chain" id="PRO_5046959205" evidence="6">
    <location>
        <begin position="26"/>
        <end position="691"/>
    </location>
</feature>
<evidence type="ECO:0000256" key="4">
    <source>
        <dbReference type="ARBA" id="ARBA00023136"/>
    </source>
</evidence>
<accession>A0ABY7WIB4</accession>
<organism evidence="9 10">
    <name type="scientific">Sphingobacterium oryzagri</name>
    <dbReference type="NCBI Taxonomy" id="3025669"/>
    <lineage>
        <taxon>Bacteria</taxon>
        <taxon>Pseudomonadati</taxon>
        <taxon>Bacteroidota</taxon>
        <taxon>Sphingobacteriia</taxon>
        <taxon>Sphingobacteriales</taxon>
        <taxon>Sphingobacteriaceae</taxon>
        <taxon>Sphingobacterium</taxon>
    </lineage>
</organism>
<dbReference type="Gene3D" id="1.25.40.390">
    <property type="match status" value="1"/>
</dbReference>
<evidence type="ECO:0000256" key="6">
    <source>
        <dbReference type="SAM" id="SignalP"/>
    </source>
</evidence>
<evidence type="ECO:0000256" key="3">
    <source>
        <dbReference type="ARBA" id="ARBA00022729"/>
    </source>
</evidence>
<name>A0ABY7WIB4_9SPHI</name>
<evidence type="ECO:0000256" key="1">
    <source>
        <dbReference type="ARBA" id="ARBA00004442"/>
    </source>
</evidence>
<dbReference type="Proteomes" id="UP001221558">
    <property type="component" value="Chromosome"/>
</dbReference>
<sequence length="691" mass="76706">MNKRNCRLMFSVLGTIGLLSMNACSKDFLKEEQITIPDTEYLKTQAGLDDLATGVYSKLKFKYNYTWGMALFNLGVDEFTDANNPSPSFNSYSTDLNASESTYGGSNLAPLFDNMYSGIESANSLIQYVPLYYDKASSSYNTRLGEGHFMRGYFYLQLLVQFGGVPLKLTPSNGVETYFTRASEEEIFAQVVTDLKQAYDLLPATVSEFGRVTKWAAAHYLAKAQLTRASELYASWNANYINADLDAVIKYGTEVVNAHPLVSDYTQLWDYQRANGANEKVSEVVLAAQFSDDQATWGRYGNQIHLYYPSVYQDLAGTSRDISGGREFSYARATNYTMDVFDRRNDSRFWKSFITMYGSNNTATAPTWNATNAALGPAGTVAGTKRFTGGQLAIKYVVNNAGDSRYRRVAGDNTGVLKNGVMQNTHTFVRYFEGEPQAWVGQHGNNGYFGVQSRSVALSKFRDGYRVSIASQFGTRDVIMARSAEDVLMIAEAYIRKGEGEYANAIAWINRLRARAAYKEGENRAKNVDGGQAYKNNSYALGKGGGFSANGAIYWEGNSYYESNGDMAQTTAATSILINSVDDVYNSAIDGPIYAKLGASANAQKMLCFLLNERTRELCGELYRWEDLARTKTLEARWKAFNDGYVRGNTVFNANTHYYRPIPQSFLDAITNQGGASLTPAEKQALQNPGY</sequence>
<feature type="domain" description="RagB/SusD" evidence="7">
    <location>
        <begin position="254"/>
        <end position="669"/>
    </location>
</feature>